<evidence type="ECO:0000313" key="2">
    <source>
        <dbReference type="EMBL" id="KAJ7080398.1"/>
    </source>
</evidence>
<name>A0AAD6XMI9_9AGAR</name>
<protein>
    <recommendedName>
        <fullName evidence="4">Secreted protein</fullName>
    </recommendedName>
</protein>
<keyword evidence="1" id="KW-0732">Signal</keyword>
<accession>A0AAD6XMI9</accession>
<feature type="signal peptide" evidence="1">
    <location>
        <begin position="1"/>
        <end position="23"/>
    </location>
</feature>
<gene>
    <name evidence="2" type="ORF">B0H15DRAFT_857019</name>
</gene>
<dbReference type="EMBL" id="JARJCN010000055">
    <property type="protein sequence ID" value="KAJ7080398.1"/>
    <property type="molecule type" value="Genomic_DNA"/>
</dbReference>
<evidence type="ECO:0000256" key="1">
    <source>
        <dbReference type="SAM" id="SignalP"/>
    </source>
</evidence>
<comment type="caution">
    <text evidence="2">The sequence shown here is derived from an EMBL/GenBank/DDBJ whole genome shotgun (WGS) entry which is preliminary data.</text>
</comment>
<dbReference type="AlphaFoldDB" id="A0AAD6XMI9"/>
<dbReference type="Proteomes" id="UP001222325">
    <property type="component" value="Unassembled WGS sequence"/>
</dbReference>
<keyword evidence="3" id="KW-1185">Reference proteome</keyword>
<proteinExistence type="predicted"/>
<evidence type="ECO:0008006" key="4">
    <source>
        <dbReference type="Google" id="ProtNLM"/>
    </source>
</evidence>
<feature type="chain" id="PRO_5041985813" description="Secreted protein" evidence="1">
    <location>
        <begin position="24"/>
        <end position="116"/>
    </location>
</feature>
<sequence>MELVSLFLVIVWFLVLVVRPSRSLSSASTAVAPRRQGTLRPQASHLALVSSPAMHHPLQCAASFHDAPFPSHYTHPRRCSWSLLFRVPPPTSYAPNLISPASPTVLSLYGRFMYNH</sequence>
<organism evidence="2 3">
    <name type="scientific">Mycena belliarum</name>
    <dbReference type="NCBI Taxonomy" id="1033014"/>
    <lineage>
        <taxon>Eukaryota</taxon>
        <taxon>Fungi</taxon>
        <taxon>Dikarya</taxon>
        <taxon>Basidiomycota</taxon>
        <taxon>Agaricomycotina</taxon>
        <taxon>Agaricomycetes</taxon>
        <taxon>Agaricomycetidae</taxon>
        <taxon>Agaricales</taxon>
        <taxon>Marasmiineae</taxon>
        <taxon>Mycenaceae</taxon>
        <taxon>Mycena</taxon>
    </lineage>
</organism>
<evidence type="ECO:0000313" key="3">
    <source>
        <dbReference type="Proteomes" id="UP001222325"/>
    </source>
</evidence>
<reference evidence="2" key="1">
    <citation type="submission" date="2023-03" db="EMBL/GenBank/DDBJ databases">
        <title>Massive genome expansion in bonnet fungi (Mycena s.s.) driven by repeated elements and novel gene families across ecological guilds.</title>
        <authorList>
            <consortium name="Lawrence Berkeley National Laboratory"/>
            <person name="Harder C.B."/>
            <person name="Miyauchi S."/>
            <person name="Viragh M."/>
            <person name="Kuo A."/>
            <person name="Thoen E."/>
            <person name="Andreopoulos B."/>
            <person name="Lu D."/>
            <person name="Skrede I."/>
            <person name="Drula E."/>
            <person name="Henrissat B."/>
            <person name="Morin E."/>
            <person name="Kohler A."/>
            <person name="Barry K."/>
            <person name="LaButti K."/>
            <person name="Morin E."/>
            <person name="Salamov A."/>
            <person name="Lipzen A."/>
            <person name="Mereny Z."/>
            <person name="Hegedus B."/>
            <person name="Baldrian P."/>
            <person name="Stursova M."/>
            <person name="Weitz H."/>
            <person name="Taylor A."/>
            <person name="Grigoriev I.V."/>
            <person name="Nagy L.G."/>
            <person name="Martin F."/>
            <person name="Kauserud H."/>
        </authorList>
    </citation>
    <scope>NUCLEOTIDE SEQUENCE</scope>
    <source>
        <strain evidence="2">CBHHK173m</strain>
    </source>
</reference>